<dbReference type="EMBL" id="SJPU01000001">
    <property type="protein sequence ID" value="TWU19964.1"/>
    <property type="molecule type" value="Genomic_DNA"/>
</dbReference>
<gene>
    <name evidence="3" type="ORF">Poly21_21430</name>
</gene>
<name>A0A5C6C9B9_9BACT</name>
<evidence type="ECO:0000313" key="3">
    <source>
        <dbReference type="EMBL" id="TWU19964.1"/>
    </source>
</evidence>
<keyword evidence="2" id="KW-0732">Signal</keyword>
<dbReference type="Proteomes" id="UP000319908">
    <property type="component" value="Unassembled WGS sequence"/>
</dbReference>
<sequence length="56" mass="5957">MRHFYLLVFGLLIACNSISGCGSSTATTDLGAIDPNEQMGTEEEEIKPVNVPASEV</sequence>
<protein>
    <recommendedName>
        <fullName evidence="5">Secreted protein</fullName>
    </recommendedName>
</protein>
<dbReference type="PROSITE" id="PS51257">
    <property type="entry name" value="PROKAR_LIPOPROTEIN"/>
    <property type="match status" value="1"/>
</dbReference>
<evidence type="ECO:0008006" key="5">
    <source>
        <dbReference type="Google" id="ProtNLM"/>
    </source>
</evidence>
<feature type="chain" id="PRO_5023024718" description="Secreted protein" evidence="2">
    <location>
        <begin position="27"/>
        <end position="56"/>
    </location>
</feature>
<keyword evidence="4" id="KW-1185">Reference proteome</keyword>
<dbReference type="RefSeq" id="WP_302118352.1">
    <property type="nucleotide sequence ID" value="NZ_SJPU01000001.1"/>
</dbReference>
<reference evidence="3 4" key="1">
    <citation type="journal article" date="2020" name="Antonie Van Leeuwenhoek">
        <title>Rhodopirellula heiligendammensis sp. nov., Rhodopirellula pilleata sp. nov., and Rhodopirellula solitaria sp. nov. isolated from natural or artificial marine surfaces in Northern Germany and California, USA, and emended description of the genus Rhodopirellula.</title>
        <authorList>
            <person name="Kallscheuer N."/>
            <person name="Wiegand S."/>
            <person name="Jogler M."/>
            <person name="Boedeker C."/>
            <person name="Peeters S.H."/>
            <person name="Rast P."/>
            <person name="Heuer A."/>
            <person name="Jetten M.S.M."/>
            <person name="Rohde M."/>
            <person name="Jogler C."/>
        </authorList>
    </citation>
    <scope>NUCLEOTIDE SEQUENCE [LARGE SCALE GENOMIC DNA]</scope>
    <source>
        <strain evidence="3 4">Poly21</strain>
    </source>
</reference>
<comment type="caution">
    <text evidence="3">The sequence shown here is derived from an EMBL/GenBank/DDBJ whole genome shotgun (WGS) entry which is preliminary data.</text>
</comment>
<feature type="signal peptide" evidence="2">
    <location>
        <begin position="1"/>
        <end position="26"/>
    </location>
</feature>
<evidence type="ECO:0000256" key="2">
    <source>
        <dbReference type="SAM" id="SignalP"/>
    </source>
</evidence>
<dbReference type="AlphaFoldDB" id="A0A5C6C9B9"/>
<accession>A0A5C6C9B9</accession>
<feature type="region of interest" description="Disordered" evidence="1">
    <location>
        <begin position="32"/>
        <end position="56"/>
    </location>
</feature>
<evidence type="ECO:0000313" key="4">
    <source>
        <dbReference type="Proteomes" id="UP000319908"/>
    </source>
</evidence>
<proteinExistence type="predicted"/>
<organism evidence="3 4">
    <name type="scientific">Allorhodopirellula heiligendammensis</name>
    <dbReference type="NCBI Taxonomy" id="2714739"/>
    <lineage>
        <taxon>Bacteria</taxon>
        <taxon>Pseudomonadati</taxon>
        <taxon>Planctomycetota</taxon>
        <taxon>Planctomycetia</taxon>
        <taxon>Pirellulales</taxon>
        <taxon>Pirellulaceae</taxon>
        <taxon>Allorhodopirellula</taxon>
    </lineage>
</organism>
<evidence type="ECO:0000256" key="1">
    <source>
        <dbReference type="SAM" id="MobiDB-lite"/>
    </source>
</evidence>